<evidence type="ECO:0000256" key="1">
    <source>
        <dbReference type="ARBA" id="ARBA00022514"/>
    </source>
</evidence>
<keyword evidence="5" id="KW-1185">Reference proteome</keyword>
<dbReference type="AlphaFoldDB" id="A0AAV6GYY1"/>
<comment type="caution">
    <text evidence="4">The sequence shown here is derived from an EMBL/GenBank/DDBJ whole genome shotgun (WGS) entry which is preliminary data.</text>
</comment>
<organism evidence="4 5">
    <name type="scientific">Alosa alosa</name>
    <name type="common">allis shad</name>
    <dbReference type="NCBI Taxonomy" id="278164"/>
    <lineage>
        <taxon>Eukaryota</taxon>
        <taxon>Metazoa</taxon>
        <taxon>Chordata</taxon>
        <taxon>Craniata</taxon>
        <taxon>Vertebrata</taxon>
        <taxon>Euteleostomi</taxon>
        <taxon>Actinopterygii</taxon>
        <taxon>Neopterygii</taxon>
        <taxon>Teleostei</taxon>
        <taxon>Clupei</taxon>
        <taxon>Clupeiformes</taxon>
        <taxon>Clupeoidei</taxon>
        <taxon>Clupeidae</taxon>
        <taxon>Alosa</taxon>
    </lineage>
</organism>
<keyword evidence="2" id="KW-1133">Transmembrane helix</keyword>
<evidence type="ECO:0000313" key="4">
    <source>
        <dbReference type="EMBL" id="KAG5278602.1"/>
    </source>
</evidence>
<keyword evidence="1" id="KW-0202">Cytokine</keyword>
<accession>A0AAV6GYY1</accession>
<sequence length="181" mass="20138">REFKSHDFFSKPGPLPPASLPPFKKREGSLSALHSCSTVQCLRTTPLSFSPLLVSYALESSPLLAMALLPKALCIFAALLVICLQMSDGSVLPRMCKCWEENSKESLHPRRIQQFCVKERHDGCGIEIILTTTLPGSLDICLKPDGDQGKRLHSLWKQRNEGLTESERKACFSGKSIPRRT</sequence>
<feature type="non-terminal residue" evidence="4">
    <location>
        <position position="1"/>
    </location>
</feature>
<feature type="domain" description="Chemokine interleukin-8-like" evidence="3">
    <location>
        <begin position="96"/>
        <end position="153"/>
    </location>
</feature>
<keyword evidence="2" id="KW-0812">Transmembrane</keyword>
<dbReference type="Proteomes" id="UP000823561">
    <property type="component" value="Chromosome 7"/>
</dbReference>
<evidence type="ECO:0000259" key="3">
    <source>
        <dbReference type="Pfam" id="PF00048"/>
    </source>
</evidence>
<dbReference type="Gene3D" id="2.40.50.40">
    <property type="match status" value="1"/>
</dbReference>
<dbReference type="GO" id="GO:0006955">
    <property type="term" value="P:immune response"/>
    <property type="evidence" value="ECO:0007669"/>
    <property type="project" value="InterPro"/>
</dbReference>
<evidence type="ECO:0000313" key="5">
    <source>
        <dbReference type="Proteomes" id="UP000823561"/>
    </source>
</evidence>
<dbReference type="Pfam" id="PF00048">
    <property type="entry name" value="IL8"/>
    <property type="match status" value="1"/>
</dbReference>
<protein>
    <recommendedName>
        <fullName evidence="3">Chemokine interleukin-8-like domain-containing protein</fullName>
    </recommendedName>
</protein>
<keyword evidence="2" id="KW-0472">Membrane</keyword>
<reference evidence="4" key="1">
    <citation type="submission" date="2020-10" db="EMBL/GenBank/DDBJ databases">
        <title>Chromosome-scale genome assembly of the Allis shad, Alosa alosa.</title>
        <authorList>
            <person name="Margot Z."/>
            <person name="Christophe K."/>
            <person name="Cabau C."/>
            <person name="Louis A."/>
            <person name="Berthelot C."/>
            <person name="Parey E."/>
            <person name="Roest Crollius H."/>
            <person name="Montfort J."/>
            <person name="Robinson-Rechavi M."/>
            <person name="Bucao C."/>
            <person name="Bouchez O."/>
            <person name="Gislard M."/>
            <person name="Lluch J."/>
            <person name="Milhes M."/>
            <person name="Lampietro C."/>
            <person name="Lopez Roques C."/>
            <person name="Donnadieu C."/>
            <person name="Braasch I."/>
            <person name="Desvignes T."/>
            <person name="Postlethwait J."/>
            <person name="Bobe J."/>
            <person name="Guiguen Y."/>
        </authorList>
    </citation>
    <scope>NUCLEOTIDE SEQUENCE</scope>
    <source>
        <strain evidence="4">M-15738</strain>
        <tissue evidence="4">Blood</tissue>
    </source>
</reference>
<evidence type="ECO:0000256" key="2">
    <source>
        <dbReference type="SAM" id="Phobius"/>
    </source>
</evidence>
<dbReference type="SUPFAM" id="SSF54117">
    <property type="entry name" value="Interleukin 8-like chemokines"/>
    <property type="match status" value="1"/>
</dbReference>
<proteinExistence type="predicted"/>
<dbReference type="GO" id="GO:0008009">
    <property type="term" value="F:chemokine activity"/>
    <property type="evidence" value="ECO:0007669"/>
    <property type="project" value="InterPro"/>
</dbReference>
<dbReference type="EMBL" id="JADWDJ010000007">
    <property type="protein sequence ID" value="KAG5278602.1"/>
    <property type="molecule type" value="Genomic_DNA"/>
</dbReference>
<gene>
    <name evidence="4" type="ORF">AALO_G00100750</name>
</gene>
<name>A0AAV6GYY1_9TELE</name>
<dbReference type="GO" id="GO:0005615">
    <property type="term" value="C:extracellular space"/>
    <property type="evidence" value="ECO:0007669"/>
    <property type="project" value="UniProtKB-KW"/>
</dbReference>
<dbReference type="InterPro" id="IPR036048">
    <property type="entry name" value="Interleukin_8-like_sf"/>
</dbReference>
<feature type="transmembrane region" description="Helical" evidence="2">
    <location>
        <begin position="63"/>
        <end position="84"/>
    </location>
</feature>
<dbReference type="InterPro" id="IPR001811">
    <property type="entry name" value="Chemokine_IL8-like_dom"/>
</dbReference>